<keyword evidence="1 2" id="KW-0732">Signal</keyword>
<dbReference type="VEuPathDB" id="VectorBase:CQUJHB004346"/>
<dbReference type="Gene3D" id="3.20.20.80">
    <property type="entry name" value="Glycosidases"/>
    <property type="match status" value="1"/>
</dbReference>
<reference evidence="4" key="2">
    <citation type="submission" date="2021-02" db="UniProtKB">
        <authorList>
            <consortium name="EnsemblMetazoa"/>
        </authorList>
    </citation>
    <scope>IDENTIFICATION</scope>
    <source>
        <strain evidence="4">JHB</strain>
    </source>
</reference>
<dbReference type="OMA" id="CHEIELC"/>
<evidence type="ECO:0000256" key="1">
    <source>
        <dbReference type="ARBA" id="ARBA00022729"/>
    </source>
</evidence>
<dbReference type="EMBL" id="DS232754">
    <property type="protein sequence ID" value="EDS45423.1"/>
    <property type="molecule type" value="Genomic_DNA"/>
</dbReference>
<evidence type="ECO:0000256" key="2">
    <source>
        <dbReference type="SAM" id="SignalP"/>
    </source>
</evidence>
<dbReference type="InParanoid" id="B0XDE5"/>
<feature type="chain" id="PRO_5014567290" evidence="2">
    <location>
        <begin position="20"/>
        <end position="439"/>
    </location>
</feature>
<protein>
    <submittedName>
        <fullName evidence="3 4">Uncharacterized protein</fullName>
    </submittedName>
</protein>
<dbReference type="EnsemblMetazoa" id="CPIJ017241-RA">
    <property type="protein sequence ID" value="CPIJ017241-PA"/>
    <property type="gene ID" value="CPIJ017241"/>
</dbReference>
<dbReference type="SUPFAM" id="SSF51445">
    <property type="entry name" value="(Trans)glycosidases"/>
    <property type="match status" value="1"/>
</dbReference>
<accession>B0XDE5</accession>
<reference evidence="3" key="1">
    <citation type="submission" date="2007-03" db="EMBL/GenBank/DDBJ databases">
        <title>Annotation of Culex pipiens quinquefasciatus.</title>
        <authorList>
            <consortium name="The Broad Institute Genome Sequencing Platform"/>
            <person name="Atkinson P.W."/>
            <person name="Hemingway J."/>
            <person name="Christensen B.M."/>
            <person name="Higgs S."/>
            <person name="Kodira C."/>
            <person name="Hannick L."/>
            <person name="Megy K."/>
            <person name="O'Leary S."/>
            <person name="Pearson M."/>
            <person name="Haas B.J."/>
            <person name="Mauceli E."/>
            <person name="Wortman J.R."/>
            <person name="Lee N.H."/>
            <person name="Guigo R."/>
            <person name="Stanke M."/>
            <person name="Alvarado L."/>
            <person name="Amedeo P."/>
            <person name="Antoine C.H."/>
            <person name="Arensburger P."/>
            <person name="Bidwell S.L."/>
            <person name="Crawford M."/>
            <person name="Camaro F."/>
            <person name="Devon K."/>
            <person name="Engels R."/>
            <person name="Hammond M."/>
            <person name="Howarth C."/>
            <person name="Koehrsen M."/>
            <person name="Lawson D."/>
            <person name="Montgomery P."/>
            <person name="Nene V."/>
            <person name="Nusbaum C."/>
            <person name="Puiu D."/>
            <person name="Romero-Severson J."/>
            <person name="Severson D.W."/>
            <person name="Shumway M."/>
            <person name="Sisk P."/>
            <person name="Stolte C."/>
            <person name="Zeng Q."/>
            <person name="Eisenstadt E."/>
            <person name="Fraser-Liggett C."/>
            <person name="Strausberg R."/>
            <person name="Galagan J."/>
            <person name="Birren B."/>
            <person name="Collins F.H."/>
        </authorList>
    </citation>
    <scope>NUCLEOTIDE SEQUENCE [LARGE SCALE GENOMIC DNA]</scope>
    <source>
        <strain evidence="3">JHB</strain>
    </source>
</reference>
<dbReference type="OrthoDB" id="7763408at2759"/>
<gene>
    <name evidence="4" type="primary">6051190</name>
    <name evidence="3" type="ORF">CpipJ_CPIJ017241</name>
</gene>
<dbReference type="VEuPathDB" id="VectorBase:CPIJ017241"/>
<dbReference type="KEGG" id="cqu:CpipJ_CPIJ017241"/>
<organism>
    <name type="scientific">Culex quinquefasciatus</name>
    <name type="common">Southern house mosquito</name>
    <name type="synonym">Culex pungens</name>
    <dbReference type="NCBI Taxonomy" id="7176"/>
    <lineage>
        <taxon>Eukaryota</taxon>
        <taxon>Metazoa</taxon>
        <taxon>Ecdysozoa</taxon>
        <taxon>Arthropoda</taxon>
        <taxon>Hexapoda</taxon>
        <taxon>Insecta</taxon>
        <taxon>Pterygota</taxon>
        <taxon>Neoptera</taxon>
        <taxon>Endopterygota</taxon>
        <taxon>Diptera</taxon>
        <taxon>Nematocera</taxon>
        <taxon>Culicoidea</taxon>
        <taxon>Culicidae</taxon>
        <taxon>Culicinae</taxon>
        <taxon>Culicini</taxon>
        <taxon>Culex</taxon>
        <taxon>Culex</taxon>
    </lineage>
</organism>
<dbReference type="eggNOG" id="ENOG502RTKD">
    <property type="taxonomic scope" value="Eukaryota"/>
</dbReference>
<evidence type="ECO:0000313" key="3">
    <source>
        <dbReference type="EMBL" id="EDS45423.1"/>
    </source>
</evidence>
<evidence type="ECO:0000313" key="4">
    <source>
        <dbReference type="EnsemblMetazoa" id="CPIJ017241-PA"/>
    </source>
</evidence>
<feature type="signal peptide" evidence="2">
    <location>
        <begin position="1"/>
        <end position="19"/>
    </location>
</feature>
<keyword evidence="5" id="KW-1185">Reference proteome</keyword>
<evidence type="ECO:0000313" key="5">
    <source>
        <dbReference type="Proteomes" id="UP000002320"/>
    </source>
</evidence>
<proteinExistence type="predicted"/>
<dbReference type="Proteomes" id="UP000002320">
    <property type="component" value="Unassembled WGS sequence"/>
</dbReference>
<dbReference type="HOGENOM" id="CLU_624474_0_0_1"/>
<sequence length="439" mass="48104">MTTWKLLLVLGLAVGVTRCYKLRRHDEKPLTVCSVNMYPVISDAILSKLAVCGHIIVCNDDFCKSSRQLKNFSDSKRVALIRSKAPQAKILREVEIQFNESFDPDQAVQTVKASVAGGPFDGVELVFDSAHLDQPRQIKYAQFLKLLKRNLDDNLMITSSFVCQHYLPAFLLNAMSEVLDYVILAPSCQNAFAEGNALAPRVYTDSEATCLLNTNFPRSKIILGLPTGGMLVDPSVDRESSSSLIPYGNVCELQEEQQRHCEEQHQQNCSFFEDGVKLIYDDPNSAGGRALQVVGCKLRGISIALSYDDPAGICVGSSFPLLSAVQDVFEHRSSVSGIRGCPCGTDESAEVEHAFKPPCHSSDQHQPDDECSCNSENPCDGCKLLNRLQGAMKTSEHVASISKNVADKVLESLDKVVVLISYMLGQNSKMPEPVPQAAP</sequence>
<dbReference type="InterPro" id="IPR017853">
    <property type="entry name" value="GH"/>
</dbReference>
<dbReference type="AlphaFoldDB" id="B0XDE5"/>
<name>B0XDE5_CULQU</name>